<feature type="transmembrane region" description="Helical" evidence="1">
    <location>
        <begin position="97"/>
        <end position="114"/>
    </location>
</feature>
<protein>
    <submittedName>
        <fullName evidence="4">Anti-sigma factor</fullName>
    </submittedName>
</protein>
<evidence type="ECO:0000259" key="2">
    <source>
        <dbReference type="Pfam" id="PF04773"/>
    </source>
</evidence>
<dbReference type="OrthoDB" id="1099916at2"/>
<dbReference type="PANTHER" id="PTHR30273">
    <property type="entry name" value="PERIPLASMIC SIGNAL SENSOR AND SIGMA FACTOR ACTIVATOR FECR-RELATED"/>
    <property type="match status" value="1"/>
</dbReference>
<dbReference type="Pfam" id="PF04773">
    <property type="entry name" value="FecR"/>
    <property type="match status" value="1"/>
</dbReference>
<evidence type="ECO:0000259" key="3">
    <source>
        <dbReference type="Pfam" id="PF16344"/>
    </source>
</evidence>
<dbReference type="InterPro" id="IPR012373">
    <property type="entry name" value="Ferrdict_sens_TM"/>
</dbReference>
<reference evidence="4 5" key="1">
    <citation type="submission" date="2019-07" db="EMBL/GenBank/DDBJ databases">
        <title>Whole genome shotgun sequence of Adhaeribacter aerolatus NBRC 106133.</title>
        <authorList>
            <person name="Hosoyama A."/>
            <person name="Uohara A."/>
            <person name="Ohji S."/>
            <person name="Ichikawa N."/>
        </authorList>
    </citation>
    <scope>NUCLEOTIDE SEQUENCE [LARGE SCALE GENOMIC DNA]</scope>
    <source>
        <strain evidence="4 5">NBRC 106133</strain>
    </source>
</reference>
<name>A0A512AV57_9BACT</name>
<evidence type="ECO:0000256" key="1">
    <source>
        <dbReference type="SAM" id="Phobius"/>
    </source>
</evidence>
<accession>A0A512AV57</accession>
<dbReference type="Gene3D" id="3.55.50.30">
    <property type="match status" value="1"/>
</dbReference>
<proteinExistence type="predicted"/>
<dbReference type="PANTHER" id="PTHR30273:SF2">
    <property type="entry name" value="PROTEIN FECR"/>
    <property type="match status" value="1"/>
</dbReference>
<keyword evidence="1" id="KW-1133">Transmembrane helix</keyword>
<sequence>MSLHTPITEELLFSYFAGRVTPLQKQLIQKWAEEPENEEFFYACLFNWEKNNLQYQVDINKAIADFNDKLINTEPASSKPSGLAEPQFITRVTWQRWVAAAAIILIMGISGYFSRNVILLKTYATGYGQTQAINLPDGSKVILNTNSSLQVPRFGFGRNSRQVFLKGEAHFSVVHTPEHKRFVVQTDSAFKVEVLGTEFNVFARPRETKVVLLKGKVKLYYGSESRKLLTMAPGDLATLDKKTAKPQIEKVVQPENYAAWQQNRFVFENTSLEEIKNILRENYGLEVELSGPNLAAQTLSGSFKAENADEFLEGISEVLEINVNRQNNHVILFNK</sequence>
<keyword evidence="1" id="KW-0472">Membrane</keyword>
<feature type="domain" description="FecR protein" evidence="2">
    <location>
        <begin position="122"/>
        <end position="218"/>
    </location>
</feature>
<dbReference type="InterPro" id="IPR006860">
    <property type="entry name" value="FecR"/>
</dbReference>
<dbReference type="EMBL" id="BJYS01000005">
    <property type="protein sequence ID" value="GEO03417.1"/>
    <property type="molecule type" value="Genomic_DNA"/>
</dbReference>
<keyword evidence="5" id="KW-1185">Reference proteome</keyword>
<gene>
    <name evidence="4" type="ORF">AAE02nite_10810</name>
</gene>
<dbReference type="InterPro" id="IPR032508">
    <property type="entry name" value="FecR_C"/>
</dbReference>
<dbReference type="AlphaFoldDB" id="A0A512AV57"/>
<dbReference type="Proteomes" id="UP000321532">
    <property type="component" value="Unassembled WGS sequence"/>
</dbReference>
<evidence type="ECO:0000313" key="4">
    <source>
        <dbReference type="EMBL" id="GEO03417.1"/>
    </source>
</evidence>
<dbReference type="RefSeq" id="WP_146895716.1">
    <property type="nucleotide sequence ID" value="NZ_BJYS01000005.1"/>
</dbReference>
<dbReference type="PIRSF" id="PIRSF018266">
    <property type="entry name" value="FecR"/>
    <property type="match status" value="1"/>
</dbReference>
<feature type="domain" description="Protein FecR C-terminal" evidence="3">
    <location>
        <begin position="264"/>
        <end position="331"/>
    </location>
</feature>
<dbReference type="Pfam" id="PF16344">
    <property type="entry name" value="FecR_C"/>
    <property type="match status" value="1"/>
</dbReference>
<comment type="caution">
    <text evidence="4">The sequence shown here is derived from an EMBL/GenBank/DDBJ whole genome shotgun (WGS) entry which is preliminary data.</text>
</comment>
<evidence type="ECO:0000313" key="5">
    <source>
        <dbReference type="Proteomes" id="UP000321532"/>
    </source>
</evidence>
<organism evidence="4 5">
    <name type="scientific">Adhaeribacter aerolatus</name>
    <dbReference type="NCBI Taxonomy" id="670289"/>
    <lineage>
        <taxon>Bacteria</taxon>
        <taxon>Pseudomonadati</taxon>
        <taxon>Bacteroidota</taxon>
        <taxon>Cytophagia</taxon>
        <taxon>Cytophagales</taxon>
        <taxon>Hymenobacteraceae</taxon>
        <taxon>Adhaeribacter</taxon>
    </lineage>
</organism>
<dbReference type="GO" id="GO:0016989">
    <property type="term" value="F:sigma factor antagonist activity"/>
    <property type="evidence" value="ECO:0007669"/>
    <property type="project" value="TreeGrafter"/>
</dbReference>
<dbReference type="Gene3D" id="2.60.120.1440">
    <property type="match status" value="1"/>
</dbReference>
<keyword evidence="1" id="KW-0812">Transmembrane</keyword>